<dbReference type="SMART" id="SM00355">
    <property type="entry name" value="ZnF_C2H2"/>
    <property type="match status" value="6"/>
</dbReference>
<dbReference type="GO" id="GO:0008270">
    <property type="term" value="F:zinc ion binding"/>
    <property type="evidence" value="ECO:0007669"/>
    <property type="project" value="UniProtKB-KW"/>
</dbReference>
<dbReference type="GO" id="GO:0005634">
    <property type="term" value="C:nucleus"/>
    <property type="evidence" value="ECO:0007669"/>
    <property type="project" value="UniProtKB-SubCell"/>
</dbReference>
<dbReference type="InterPro" id="IPR013087">
    <property type="entry name" value="Znf_C2H2_type"/>
</dbReference>
<keyword evidence="2" id="KW-0479">Metal-binding</keyword>
<dbReference type="PROSITE" id="PS00028">
    <property type="entry name" value="ZINC_FINGER_C2H2_1"/>
    <property type="match status" value="1"/>
</dbReference>
<feature type="region of interest" description="Disordered" evidence="8">
    <location>
        <begin position="973"/>
        <end position="1072"/>
    </location>
</feature>
<dbReference type="OrthoDB" id="5865602at2759"/>
<protein>
    <submittedName>
        <fullName evidence="11">C2H2-type domain-containing protein</fullName>
    </submittedName>
</protein>
<keyword evidence="5" id="KW-0862">Zinc</keyword>
<proteinExistence type="predicted"/>
<dbReference type="InterPro" id="IPR000210">
    <property type="entry name" value="BTB/POZ_dom"/>
</dbReference>
<keyword evidence="6" id="KW-0539">Nucleus</keyword>
<feature type="compositionally biased region" description="Polar residues" evidence="8">
    <location>
        <begin position="973"/>
        <end position="987"/>
    </location>
</feature>
<dbReference type="InterPro" id="IPR011333">
    <property type="entry name" value="SKP1/BTB/POZ_sf"/>
</dbReference>
<feature type="region of interest" description="Disordered" evidence="8">
    <location>
        <begin position="1315"/>
        <end position="1335"/>
    </location>
</feature>
<dbReference type="Gene3D" id="3.30.710.10">
    <property type="entry name" value="Potassium Channel Kv1.1, Chain A"/>
    <property type="match status" value="1"/>
</dbReference>
<feature type="domain" description="C2H2-type" evidence="9">
    <location>
        <begin position="1292"/>
        <end position="1324"/>
    </location>
</feature>
<dbReference type="PROSITE" id="PS50157">
    <property type="entry name" value="ZINC_FINGER_C2H2_2"/>
    <property type="match status" value="2"/>
</dbReference>
<dbReference type="InterPro" id="IPR036236">
    <property type="entry name" value="Znf_C2H2_sf"/>
</dbReference>
<reference evidence="11" key="1">
    <citation type="submission" date="2020-12" db="UniProtKB">
        <authorList>
            <consortium name="WormBaseParasite"/>
        </authorList>
    </citation>
    <scope>IDENTIFICATION</scope>
    <source>
        <strain evidence="11">MHco3</strain>
    </source>
</reference>
<organism evidence="10 11">
    <name type="scientific">Haemonchus contortus</name>
    <name type="common">Barber pole worm</name>
    <dbReference type="NCBI Taxonomy" id="6289"/>
    <lineage>
        <taxon>Eukaryota</taxon>
        <taxon>Metazoa</taxon>
        <taxon>Ecdysozoa</taxon>
        <taxon>Nematoda</taxon>
        <taxon>Chromadorea</taxon>
        <taxon>Rhabditida</taxon>
        <taxon>Rhabditina</taxon>
        <taxon>Rhabditomorpha</taxon>
        <taxon>Strongyloidea</taxon>
        <taxon>Trichostrongylidae</taxon>
        <taxon>Haemonchus</taxon>
    </lineage>
</organism>
<feature type="region of interest" description="Disordered" evidence="8">
    <location>
        <begin position="723"/>
        <end position="764"/>
    </location>
</feature>
<dbReference type="GO" id="GO:0000981">
    <property type="term" value="F:DNA-binding transcription factor activity, RNA polymerase II-specific"/>
    <property type="evidence" value="ECO:0007669"/>
    <property type="project" value="TreeGrafter"/>
</dbReference>
<dbReference type="Pfam" id="PF00096">
    <property type="entry name" value="zf-C2H2"/>
    <property type="match status" value="1"/>
</dbReference>
<evidence type="ECO:0000256" key="4">
    <source>
        <dbReference type="ARBA" id="ARBA00022771"/>
    </source>
</evidence>
<feature type="compositionally biased region" description="Basic and acidic residues" evidence="8">
    <location>
        <begin position="1006"/>
        <end position="1050"/>
    </location>
</feature>
<feature type="region of interest" description="Disordered" evidence="8">
    <location>
        <begin position="1227"/>
        <end position="1265"/>
    </location>
</feature>
<feature type="compositionally biased region" description="Acidic residues" evidence="8">
    <location>
        <begin position="732"/>
        <end position="744"/>
    </location>
</feature>
<evidence type="ECO:0000256" key="6">
    <source>
        <dbReference type="ARBA" id="ARBA00023242"/>
    </source>
</evidence>
<evidence type="ECO:0000313" key="11">
    <source>
        <dbReference type="WBParaSite" id="HCON_00054930-00001"/>
    </source>
</evidence>
<dbReference type="SMART" id="SM00225">
    <property type="entry name" value="BTB"/>
    <property type="match status" value="1"/>
</dbReference>
<feature type="compositionally biased region" description="Polar residues" evidence="8">
    <location>
        <begin position="1051"/>
        <end position="1072"/>
    </location>
</feature>
<evidence type="ECO:0000256" key="5">
    <source>
        <dbReference type="ARBA" id="ARBA00022833"/>
    </source>
</evidence>
<dbReference type="Pfam" id="PF00651">
    <property type="entry name" value="BTB"/>
    <property type="match status" value="1"/>
</dbReference>
<feature type="domain" description="C2H2-type" evidence="9">
    <location>
        <begin position="877"/>
        <end position="905"/>
    </location>
</feature>
<evidence type="ECO:0000256" key="2">
    <source>
        <dbReference type="ARBA" id="ARBA00022723"/>
    </source>
</evidence>
<keyword evidence="4 7" id="KW-0863">Zinc-finger</keyword>
<evidence type="ECO:0000256" key="3">
    <source>
        <dbReference type="ARBA" id="ARBA00022737"/>
    </source>
</evidence>
<dbReference type="SUPFAM" id="SSF54695">
    <property type="entry name" value="POZ domain"/>
    <property type="match status" value="1"/>
</dbReference>
<dbReference type="WBParaSite" id="HCON_00054930-00001">
    <property type="protein sequence ID" value="HCON_00054930-00001"/>
    <property type="gene ID" value="HCON_00054930"/>
</dbReference>
<evidence type="ECO:0000256" key="8">
    <source>
        <dbReference type="SAM" id="MobiDB-lite"/>
    </source>
</evidence>
<feature type="compositionally biased region" description="Polar residues" evidence="8">
    <location>
        <begin position="1237"/>
        <end position="1263"/>
    </location>
</feature>
<dbReference type="PANTHER" id="PTHR24381:SF393">
    <property type="entry name" value="CHROMATIN-LINKED ADAPTOR FOR MSL PROTEINS, ISOFORM B"/>
    <property type="match status" value="1"/>
</dbReference>
<evidence type="ECO:0000256" key="1">
    <source>
        <dbReference type="ARBA" id="ARBA00004123"/>
    </source>
</evidence>
<feature type="region of interest" description="Disordered" evidence="8">
    <location>
        <begin position="187"/>
        <end position="215"/>
    </location>
</feature>
<evidence type="ECO:0000256" key="7">
    <source>
        <dbReference type="PROSITE-ProRule" id="PRU00042"/>
    </source>
</evidence>
<evidence type="ECO:0000313" key="10">
    <source>
        <dbReference type="Proteomes" id="UP000025227"/>
    </source>
</evidence>
<dbReference type="Proteomes" id="UP000025227">
    <property type="component" value="Unplaced"/>
</dbReference>
<comment type="subcellular location">
    <subcellularLocation>
        <location evidence="1">Nucleus</location>
    </subcellularLocation>
</comment>
<feature type="region of interest" description="Disordered" evidence="8">
    <location>
        <begin position="439"/>
        <end position="467"/>
    </location>
</feature>
<feature type="compositionally biased region" description="Basic and acidic residues" evidence="8">
    <location>
        <begin position="204"/>
        <end position="215"/>
    </location>
</feature>
<keyword evidence="3" id="KW-0677">Repeat</keyword>
<feature type="region of interest" description="Disordered" evidence="8">
    <location>
        <begin position="845"/>
        <end position="869"/>
    </location>
</feature>
<sequence>DKKCRLCEHSSLCQLLPMEGPPLVTRHSLDDEDVHGLGYGVGDASNGPFSTTLLEPNVHDVMSMELAHHEMGGYLDPRSFGGGSLGFDDYNGSSSLYDVNSAFGDDMSSDQKSLFGNDAVPFAQLNPTPQVKTSGRTELVATVQNNKYDNAVVRYDQPRNVPTYPVKTADPSTCTQYAPVRTLLSSTMKSHGTPSRRTASRSAQKKEAIDPKRVEDEVARNVSQILSATKQQRLAMEAQQRSGAVAPQPPRIAYACPDCHKTVTSTRNLQRHRQTCPARMGNGVTSLGMPSSTVSTSSVAICPSSTSVMISPTSSYSNLSYSNYNLSTDDQQYADWSRSNSYSAPQSVSSQHERCLNEPADQLGTLDPNSISCRLEDACLHPLSLDLDEPRALSSSGSTSSASTGTHSSGTIFICESCKKSVSSLRSLKRHHTTCKQYIAENGPPLDSDRSSTKQSNNAAAPSGSNLLTVAGMNPSVSPGVMKSTLCSVPSSSSRVAAVVTVIAADRGDTSYQFDRCSNAPPQLPLVTSSSCRCSSLSDCICTPSTSPQQSLSCAPKLAANNNTCEDCNRQLCSASNLKRHRATCKIVMQKQNSKNGGVVSPVSKPVQQQKWQPVEIAARERMIIDRSYAAALAASQEAHQHVSQQQPQRITRTTSDNSGTFVIVQDQGIVGERPWITVGEHLRAQHMQQKVLEAQNQQNQSAMAAAAPPAVEKFEKEDANKRVNNNNNETPCDEQQAEEPEGAGEEKHSTQEPPQMAERKSSTTLYKCTNVISRLPMNAQPATVMRCSSTVEQKPIYDVKSGAGSQSVQCSSAPITPLESIITTQPLPSERLNSFGTCRDVNERRSSDAIQTSVPSLGPGTILTSSRQSAPLTSEFQCPECMKTYSCRKNVKRHRMAVHKLSAEEVSRPMSAAQSVGSMGDSPPLPSLGQQVTNRMPIARSDYKSDGHMLGSPQQIVQQARYQDRVNNPWMSPQQMQNSHMESSWSRSREYVDDEESAETARIAAELKRSAEQEMAEIEGKKPRTELAEADTTFHEESEPSSSHIHDSARMQSLSSSVPGQFHPNSAPNPQMNSWMDQKSAPMEVPHVARSAPQSSLPTTRVNKRPPHVCVDCNRVLSSDYSLRRHRLTCVEARANSANHSAPAAGNSNTNTSSLSEEPLHLQDVMLGSACIGNDRNSDSMGMSDPMLSHVALSTPLHQQGMQFSRTSSLSGSGSGSAVDEWYERHSLRKTDDVPDSTTSQRLDRSTSPGILSTPPENSQPGCLQYTRKRANSGEVNLQSGHTSRSQQHKHLCQSCGKFYSSEWNLERHRRESCPVKGKGASPAREPPEAAVNDETSVQVGHTLFLLSRSALSRASAYFAQLFAMHDPSKGELRLELDPMHFQSLLDVYNNPNNLNQYNIDAVVVLANRLKFSTVFDSCERYIAEQLPQISVMHAIRLAEQLKLSSIKQRLFDTISIDVFRSLASDEQYKKMDAELKAELLEKWGTFL</sequence>
<dbReference type="SUPFAM" id="SSF57667">
    <property type="entry name" value="beta-beta-alpha zinc fingers"/>
    <property type="match status" value="1"/>
</dbReference>
<dbReference type="GO" id="GO:0000977">
    <property type="term" value="F:RNA polymerase II transcription regulatory region sequence-specific DNA binding"/>
    <property type="evidence" value="ECO:0007669"/>
    <property type="project" value="TreeGrafter"/>
</dbReference>
<name>A0A7I4Y778_HAECO</name>
<evidence type="ECO:0000259" key="9">
    <source>
        <dbReference type="PROSITE" id="PS50157"/>
    </source>
</evidence>
<accession>A0A7I4Y778</accession>
<feature type="compositionally biased region" description="Polar residues" evidence="8">
    <location>
        <begin position="187"/>
        <end position="202"/>
    </location>
</feature>
<keyword evidence="10" id="KW-1185">Reference proteome</keyword>
<feature type="compositionally biased region" description="Polar residues" evidence="8">
    <location>
        <begin position="453"/>
        <end position="467"/>
    </location>
</feature>
<dbReference type="PANTHER" id="PTHR24381">
    <property type="entry name" value="ZINC FINGER PROTEIN"/>
    <property type="match status" value="1"/>
</dbReference>